<dbReference type="GO" id="GO:0005524">
    <property type="term" value="F:ATP binding"/>
    <property type="evidence" value="ECO:0007669"/>
    <property type="project" value="UniProtKB-KW"/>
</dbReference>
<keyword evidence="8" id="KW-0067">ATP-binding</keyword>
<dbReference type="SMART" id="SM00382">
    <property type="entry name" value="AAA"/>
    <property type="match status" value="1"/>
</dbReference>
<evidence type="ECO:0000256" key="7">
    <source>
        <dbReference type="ARBA" id="ARBA00022801"/>
    </source>
</evidence>
<dbReference type="Gene3D" id="3.90.70.10">
    <property type="entry name" value="Cysteine proteinases"/>
    <property type="match status" value="1"/>
</dbReference>
<dbReference type="CDD" id="cd18588">
    <property type="entry name" value="ABC_6TM_CyaB_HlyB_like"/>
    <property type="match status" value="1"/>
</dbReference>
<dbReference type="PROSITE" id="PS00211">
    <property type="entry name" value="ABC_TRANSPORTER_1"/>
    <property type="match status" value="1"/>
</dbReference>
<dbReference type="Pfam" id="PF00664">
    <property type="entry name" value="ABC_membrane"/>
    <property type="match status" value="1"/>
</dbReference>
<dbReference type="GO" id="GO:0006508">
    <property type="term" value="P:proteolysis"/>
    <property type="evidence" value="ECO:0007669"/>
    <property type="project" value="InterPro"/>
</dbReference>
<comment type="similarity">
    <text evidence="2">Belongs to the ABC transporter superfamily. Protein-1 exporter (TC 3.A.1.109) family.</text>
</comment>
<feature type="transmembrane region" description="Helical" evidence="11">
    <location>
        <begin position="185"/>
        <end position="205"/>
    </location>
</feature>
<evidence type="ECO:0000256" key="2">
    <source>
        <dbReference type="ARBA" id="ARBA00006025"/>
    </source>
</evidence>
<dbReference type="InterPro" id="IPR017871">
    <property type="entry name" value="ABC_transporter-like_CS"/>
</dbReference>
<dbReference type="InterPro" id="IPR010132">
    <property type="entry name" value="ATPase_T1SS_HlyB"/>
</dbReference>
<dbReference type="Pfam" id="PF00005">
    <property type="entry name" value="ABC_tran"/>
    <property type="match status" value="1"/>
</dbReference>
<evidence type="ECO:0000256" key="3">
    <source>
        <dbReference type="ARBA" id="ARBA00022448"/>
    </source>
</evidence>
<dbReference type="GO" id="GO:0030253">
    <property type="term" value="P:protein secretion by the type I secretion system"/>
    <property type="evidence" value="ECO:0007669"/>
    <property type="project" value="InterPro"/>
</dbReference>
<evidence type="ECO:0000256" key="1">
    <source>
        <dbReference type="ARBA" id="ARBA00004651"/>
    </source>
</evidence>
<dbReference type="PANTHER" id="PTHR43394:SF1">
    <property type="entry name" value="ATP-BINDING CASSETTE SUB-FAMILY B MEMBER 10, MITOCHONDRIAL"/>
    <property type="match status" value="1"/>
</dbReference>
<feature type="domain" description="ABC transporter" evidence="12">
    <location>
        <begin position="464"/>
        <end position="699"/>
    </location>
</feature>
<dbReference type="InterPro" id="IPR005074">
    <property type="entry name" value="Peptidase_C39"/>
</dbReference>
<evidence type="ECO:0000256" key="9">
    <source>
        <dbReference type="ARBA" id="ARBA00022989"/>
    </source>
</evidence>
<evidence type="ECO:0000256" key="4">
    <source>
        <dbReference type="ARBA" id="ARBA00022475"/>
    </source>
</evidence>
<evidence type="ECO:0000256" key="11">
    <source>
        <dbReference type="SAM" id="Phobius"/>
    </source>
</evidence>
<dbReference type="AlphaFoldDB" id="A0A1C3EG67"/>
<dbReference type="InterPro" id="IPR011527">
    <property type="entry name" value="ABC1_TM_dom"/>
</dbReference>
<dbReference type="InterPro" id="IPR003439">
    <property type="entry name" value="ABC_transporter-like_ATP-bd"/>
</dbReference>
<dbReference type="PROSITE" id="PS50990">
    <property type="entry name" value="PEPTIDASE_C39"/>
    <property type="match status" value="1"/>
</dbReference>
<dbReference type="EMBL" id="LYBM01000025">
    <property type="protein sequence ID" value="ODA32220.1"/>
    <property type="molecule type" value="Genomic_DNA"/>
</dbReference>
<evidence type="ECO:0000256" key="5">
    <source>
        <dbReference type="ARBA" id="ARBA00022692"/>
    </source>
</evidence>
<dbReference type="SUPFAM" id="SSF52540">
    <property type="entry name" value="P-loop containing nucleoside triphosphate hydrolases"/>
    <property type="match status" value="1"/>
</dbReference>
<organism evidence="15 16">
    <name type="scientific">Veronia pacifica</name>
    <dbReference type="NCBI Taxonomy" id="1080227"/>
    <lineage>
        <taxon>Bacteria</taxon>
        <taxon>Pseudomonadati</taxon>
        <taxon>Pseudomonadota</taxon>
        <taxon>Gammaproteobacteria</taxon>
        <taxon>Vibrionales</taxon>
        <taxon>Vibrionaceae</taxon>
        <taxon>Veronia</taxon>
    </lineage>
</organism>
<keyword evidence="10 11" id="KW-0472">Membrane</keyword>
<comment type="caution">
    <text evidence="15">The sequence shown here is derived from an EMBL/GenBank/DDBJ whole genome shotgun (WGS) entry which is preliminary data.</text>
</comment>
<dbReference type="Proteomes" id="UP000094936">
    <property type="component" value="Unassembled WGS sequence"/>
</dbReference>
<keyword evidence="9 11" id="KW-1133">Transmembrane helix</keyword>
<evidence type="ECO:0000313" key="15">
    <source>
        <dbReference type="EMBL" id="ODA32220.1"/>
    </source>
</evidence>
<protein>
    <submittedName>
        <fullName evidence="15">Peptidase C39</fullName>
    </submittedName>
</protein>
<feature type="transmembrane region" description="Helical" evidence="11">
    <location>
        <begin position="289"/>
        <end position="309"/>
    </location>
</feature>
<evidence type="ECO:0000259" key="14">
    <source>
        <dbReference type="PROSITE" id="PS50990"/>
    </source>
</evidence>
<dbReference type="InterPro" id="IPR039421">
    <property type="entry name" value="Type_1_exporter"/>
</dbReference>
<name>A0A1C3EG67_9GAMM</name>
<dbReference type="GO" id="GO:0016887">
    <property type="term" value="F:ATP hydrolysis activity"/>
    <property type="evidence" value="ECO:0007669"/>
    <property type="project" value="InterPro"/>
</dbReference>
<dbReference type="NCBIfam" id="TIGR01846">
    <property type="entry name" value="type_I_sec_HlyB"/>
    <property type="match status" value="1"/>
</dbReference>
<dbReference type="GO" id="GO:0008233">
    <property type="term" value="F:peptidase activity"/>
    <property type="evidence" value="ECO:0007669"/>
    <property type="project" value="InterPro"/>
</dbReference>
<proteinExistence type="inferred from homology"/>
<evidence type="ECO:0000313" key="16">
    <source>
        <dbReference type="Proteomes" id="UP000094936"/>
    </source>
</evidence>
<feature type="transmembrane region" description="Helical" evidence="11">
    <location>
        <begin position="147"/>
        <end position="173"/>
    </location>
</feature>
<sequence length="705" mass="79612">MDVSLQALKLVASVLEVSFSIEEVSKRYFSDEMHDEKTQLVRAAKSIGLKAKSKFFKNKLQFIKVPSPFIFYTKSGDIRVFLSKSEDYRCLIQDPSASCPEIIPFDDLVPQIRGDVVMFTRRHALLSEENKFTMKWFLTAFSRYKKLLFEIVLASFFIQLLALVTPIFFQVVVDKVLTHHSLTTLDVLAIGMLAVVTFDVLLSWLRNYQLSHTAQRLDVSLGARLYQHLMGLPMAYFLCRQVGTTVARVHELKNIREFLTGSTLTLCIDLFFTLIFFIVMYLYSPVLTYIVLGSLVPYILLSLIITPVLRRRLDIQFKRGAENQAFLVESISGIETIKSQAIEGQMERRWDEQLAGFVTSSFRTQMLGNGAQQVSQWISKVTMLLLLWVGARLVITGQLTVGELIAFNMFAGQVNAPILRIVQLWHQFQQVRLSVKRLGDILNVPTEVNKKKTYTNIKRIRGEVSFEKVRFSYSPDAPPTINDLDLHIKPGEIIGVVGRSGSGKSTLAKLLQSFYHIQSGQIKVDGVSINSISPSALRHQIGVVQQETNLFNRSIRDNIALAHPGASNEDILEVAKLSGVHDFIGDLQDGYNTIVGEHGCLLSGGQRQRVGIARALLGDPRILIFDEATSALDYESEAIIQQNMQAICQNRTVIIIAHRLSTVRCSDRVIVVDHGRVVEQGHWEMLLRRKGHYSRLHDLQEGRTA</sequence>
<dbReference type="RefSeq" id="WP_068903167.1">
    <property type="nucleotide sequence ID" value="NZ_JBHUIF010000016.1"/>
</dbReference>
<keyword evidence="7" id="KW-0378">Hydrolase</keyword>
<dbReference type="SUPFAM" id="SSF90123">
    <property type="entry name" value="ABC transporter transmembrane region"/>
    <property type="match status" value="1"/>
</dbReference>
<dbReference type="PROSITE" id="PS50893">
    <property type="entry name" value="ABC_TRANSPORTER_2"/>
    <property type="match status" value="1"/>
</dbReference>
<reference evidence="15 16" key="1">
    <citation type="submission" date="2016-05" db="EMBL/GenBank/DDBJ databases">
        <title>Genomic Taxonomy of the Vibrionaceae.</title>
        <authorList>
            <person name="Gomez-Gil B."/>
            <person name="Enciso-Ibarra J."/>
        </authorList>
    </citation>
    <scope>NUCLEOTIDE SEQUENCE [LARGE SCALE GENOMIC DNA]</scope>
    <source>
        <strain evidence="15 16">CAIM 1920</strain>
    </source>
</reference>
<dbReference type="FunFam" id="3.40.50.300:FF:000299">
    <property type="entry name" value="ABC transporter ATP-binding protein/permease"/>
    <property type="match status" value="1"/>
</dbReference>
<keyword evidence="6" id="KW-0547">Nucleotide-binding</keyword>
<dbReference type="GO" id="GO:0030256">
    <property type="term" value="C:type I protein secretion system complex"/>
    <property type="evidence" value="ECO:0007669"/>
    <property type="project" value="InterPro"/>
</dbReference>
<dbReference type="Gene3D" id="1.20.1560.10">
    <property type="entry name" value="ABC transporter type 1, transmembrane domain"/>
    <property type="match status" value="1"/>
</dbReference>
<dbReference type="OrthoDB" id="9782586at2"/>
<evidence type="ECO:0000256" key="10">
    <source>
        <dbReference type="ARBA" id="ARBA00023136"/>
    </source>
</evidence>
<comment type="subcellular location">
    <subcellularLocation>
        <location evidence="1">Cell membrane</location>
        <topology evidence="1">Multi-pass membrane protein</topology>
    </subcellularLocation>
</comment>
<dbReference type="STRING" id="1080227.A8L45_13575"/>
<dbReference type="GO" id="GO:0015421">
    <property type="term" value="F:ABC-type oligopeptide transporter activity"/>
    <property type="evidence" value="ECO:0007669"/>
    <property type="project" value="TreeGrafter"/>
</dbReference>
<keyword evidence="5 11" id="KW-0812">Transmembrane</keyword>
<evidence type="ECO:0000256" key="6">
    <source>
        <dbReference type="ARBA" id="ARBA00022741"/>
    </source>
</evidence>
<accession>A0A1C3EG67</accession>
<keyword evidence="16" id="KW-1185">Reference proteome</keyword>
<feature type="domain" description="ABC transmembrane type-1" evidence="13">
    <location>
        <begin position="151"/>
        <end position="430"/>
    </location>
</feature>
<keyword evidence="3" id="KW-0813">Transport</keyword>
<keyword evidence="4" id="KW-1003">Cell membrane</keyword>
<dbReference type="InterPro" id="IPR003593">
    <property type="entry name" value="AAA+_ATPase"/>
</dbReference>
<dbReference type="PROSITE" id="PS50929">
    <property type="entry name" value="ABC_TM1F"/>
    <property type="match status" value="1"/>
</dbReference>
<dbReference type="PANTHER" id="PTHR43394">
    <property type="entry name" value="ATP-DEPENDENT PERMEASE MDL1, MITOCHONDRIAL"/>
    <property type="match status" value="1"/>
</dbReference>
<feature type="domain" description="Peptidase C39" evidence="14">
    <location>
        <begin position="1"/>
        <end position="119"/>
    </location>
</feature>
<feature type="transmembrane region" description="Helical" evidence="11">
    <location>
        <begin position="258"/>
        <end position="283"/>
    </location>
</feature>
<dbReference type="InterPro" id="IPR027417">
    <property type="entry name" value="P-loop_NTPase"/>
</dbReference>
<evidence type="ECO:0000256" key="8">
    <source>
        <dbReference type="ARBA" id="ARBA00022840"/>
    </source>
</evidence>
<dbReference type="Gene3D" id="3.40.50.300">
    <property type="entry name" value="P-loop containing nucleotide triphosphate hydrolases"/>
    <property type="match status" value="1"/>
</dbReference>
<dbReference type="GO" id="GO:0005886">
    <property type="term" value="C:plasma membrane"/>
    <property type="evidence" value="ECO:0007669"/>
    <property type="project" value="UniProtKB-SubCell"/>
</dbReference>
<evidence type="ECO:0000259" key="13">
    <source>
        <dbReference type="PROSITE" id="PS50929"/>
    </source>
</evidence>
<dbReference type="InterPro" id="IPR036640">
    <property type="entry name" value="ABC1_TM_sf"/>
</dbReference>
<gene>
    <name evidence="15" type="ORF">A8L45_13575</name>
</gene>
<evidence type="ECO:0000259" key="12">
    <source>
        <dbReference type="PROSITE" id="PS50893"/>
    </source>
</evidence>